<reference evidence="3 4" key="1">
    <citation type="submission" date="2019-03" db="EMBL/GenBank/DDBJ databases">
        <title>Genomic Encyclopedia of Type Strains, Phase IV (KMG-IV): sequencing the most valuable type-strain genomes for metagenomic binning, comparative biology and taxonomic classification.</title>
        <authorList>
            <person name="Goeker M."/>
        </authorList>
    </citation>
    <scope>NUCLEOTIDE SEQUENCE [LARGE SCALE GENOMIC DNA]</scope>
    <source>
        <strain evidence="3 4">DSM 45775</strain>
    </source>
</reference>
<dbReference type="CDD" id="cd02440">
    <property type="entry name" value="AdoMet_MTases"/>
    <property type="match status" value="1"/>
</dbReference>
<evidence type="ECO:0000259" key="2">
    <source>
        <dbReference type="Pfam" id="PF13649"/>
    </source>
</evidence>
<protein>
    <submittedName>
        <fullName evidence="3">Methyltransferase family protein</fullName>
    </submittedName>
</protein>
<proteinExistence type="predicted"/>
<dbReference type="OrthoDB" id="3636702at2"/>
<keyword evidence="4" id="KW-1185">Reference proteome</keyword>
<dbReference type="Proteomes" id="UP000295705">
    <property type="component" value="Unassembled WGS sequence"/>
</dbReference>
<dbReference type="PANTHER" id="PTHR43861">
    <property type="entry name" value="TRANS-ACONITATE 2-METHYLTRANSFERASE-RELATED"/>
    <property type="match status" value="1"/>
</dbReference>
<dbReference type="EMBL" id="SNYO01000004">
    <property type="protein sequence ID" value="TDQ58885.1"/>
    <property type="molecule type" value="Genomic_DNA"/>
</dbReference>
<evidence type="ECO:0000313" key="4">
    <source>
        <dbReference type="Proteomes" id="UP000295705"/>
    </source>
</evidence>
<name>A0A4R6VB76_9PSEU</name>
<dbReference type="InterPro" id="IPR029063">
    <property type="entry name" value="SAM-dependent_MTases_sf"/>
</dbReference>
<dbReference type="Pfam" id="PF13649">
    <property type="entry name" value="Methyltransf_25"/>
    <property type="match status" value="1"/>
</dbReference>
<keyword evidence="1 3" id="KW-0808">Transferase</keyword>
<gene>
    <name evidence="3" type="ORF">EV188_104634</name>
</gene>
<feature type="domain" description="Methyltransferase" evidence="2">
    <location>
        <begin position="45"/>
        <end position="139"/>
    </location>
</feature>
<dbReference type="SUPFAM" id="SSF53335">
    <property type="entry name" value="S-adenosyl-L-methionine-dependent methyltransferases"/>
    <property type="match status" value="1"/>
</dbReference>
<dbReference type="RefSeq" id="WP_133827665.1">
    <property type="nucleotide sequence ID" value="NZ_BAABHR010000033.1"/>
</dbReference>
<sequence>MERATYTIAGGATDADRLARQATVMASSTLRFLERAGLRGGDSCLDVGCGDGQTTIAMARAVGTTGRVTGVDLDDGALEIARRAADDAGVPASFLHADAGRDGLPDTGADLAFARLVLSHLVDPMAVVRAMASAVRPGGVVAVEDIFTPTLRSEPPVPALDDLADVYAATVRFHGGDPTIGPRLAAHLTAAGLVDVHEETVENPMTTATQKMFLAELLDNMRDAVASAGTATPDRLDTIRAAVAAGAQRPDTVFFQARMHQVSARRPQ</sequence>
<accession>A0A4R6VB76</accession>
<dbReference type="Gene3D" id="3.40.50.150">
    <property type="entry name" value="Vaccinia Virus protein VP39"/>
    <property type="match status" value="1"/>
</dbReference>
<dbReference type="AlphaFoldDB" id="A0A4R6VB76"/>
<organism evidence="3 4">
    <name type="scientific">Actinomycetospora succinea</name>
    <dbReference type="NCBI Taxonomy" id="663603"/>
    <lineage>
        <taxon>Bacteria</taxon>
        <taxon>Bacillati</taxon>
        <taxon>Actinomycetota</taxon>
        <taxon>Actinomycetes</taxon>
        <taxon>Pseudonocardiales</taxon>
        <taxon>Pseudonocardiaceae</taxon>
        <taxon>Actinomycetospora</taxon>
    </lineage>
</organism>
<evidence type="ECO:0000256" key="1">
    <source>
        <dbReference type="ARBA" id="ARBA00022679"/>
    </source>
</evidence>
<evidence type="ECO:0000313" key="3">
    <source>
        <dbReference type="EMBL" id="TDQ58885.1"/>
    </source>
</evidence>
<dbReference type="InterPro" id="IPR041698">
    <property type="entry name" value="Methyltransf_25"/>
</dbReference>
<dbReference type="GO" id="GO:0032259">
    <property type="term" value="P:methylation"/>
    <property type="evidence" value="ECO:0007669"/>
    <property type="project" value="UniProtKB-KW"/>
</dbReference>
<comment type="caution">
    <text evidence="3">The sequence shown here is derived from an EMBL/GenBank/DDBJ whole genome shotgun (WGS) entry which is preliminary data.</text>
</comment>
<dbReference type="GO" id="GO:0008168">
    <property type="term" value="F:methyltransferase activity"/>
    <property type="evidence" value="ECO:0007669"/>
    <property type="project" value="UniProtKB-KW"/>
</dbReference>
<keyword evidence="3" id="KW-0489">Methyltransferase</keyword>